<dbReference type="Gene3D" id="3.40.50.720">
    <property type="entry name" value="NAD(P)-binding Rossmann-like Domain"/>
    <property type="match status" value="1"/>
</dbReference>
<dbReference type="Proteomes" id="UP000050277">
    <property type="component" value="Unassembled WGS sequence"/>
</dbReference>
<proteinExistence type="predicted"/>
<evidence type="ECO:0000259" key="2">
    <source>
        <dbReference type="Pfam" id="PF16363"/>
    </source>
</evidence>
<protein>
    <submittedName>
        <fullName evidence="3">Epimerase</fullName>
    </submittedName>
</protein>
<dbReference type="Pfam" id="PF16363">
    <property type="entry name" value="GDP_Man_Dehyd"/>
    <property type="match status" value="1"/>
</dbReference>
<keyword evidence="1" id="KW-0520">NAD</keyword>
<comment type="caution">
    <text evidence="3">The sequence shown here is derived from an EMBL/GenBank/DDBJ whole genome shotgun (WGS) entry which is preliminary data.</text>
</comment>
<dbReference type="EMBL" id="LGKP01000006">
    <property type="protein sequence ID" value="KPL91370.1"/>
    <property type="molecule type" value="Genomic_DNA"/>
</dbReference>
<feature type="domain" description="NAD(P)-binding" evidence="2">
    <location>
        <begin position="4"/>
        <end position="306"/>
    </location>
</feature>
<dbReference type="InterPro" id="IPR036291">
    <property type="entry name" value="NAD(P)-bd_dom_sf"/>
</dbReference>
<evidence type="ECO:0000313" key="3">
    <source>
        <dbReference type="EMBL" id="KPL91370.1"/>
    </source>
</evidence>
<dbReference type="STRING" id="70996.SE18_02835"/>
<dbReference type="PRINTS" id="PR01713">
    <property type="entry name" value="NUCEPIMERASE"/>
</dbReference>
<dbReference type="AlphaFoldDB" id="A0A0N8GT82"/>
<evidence type="ECO:0000256" key="1">
    <source>
        <dbReference type="ARBA" id="ARBA00023027"/>
    </source>
</evidence>
<gene>
    <name evidence="3" type="ORF">SE18_02835</name>
</gene>
<keyword evidence="4" id="KW-1185">Reference proteome</keyword>
<organism evidence="3 4">
    <name type="scientific">Herpetosiphon geysericola</name>
    <dbReference type="NCBI Taxonomy" id="70996"/>
    <lineage>
        <taxon>Bacteria</taxon>
        <taxon>Bacillati</taxon>
        <taxon>Chloroflexota</taxon>
        <taxon>Chloroflexia</taxon>
        <taxon>Herpetosiphonales</taxon>
        <taxon>Herpetosiphonaceae</taxon>
        <taxon>Herpetosiphon</taxon>
    </lineage>
</organism>
<dbReference type="RefSeq" id="WP_054532904.1">
    <property type="nucleotide sequence ID" value="NZ_LGKP01000006.1"/>
</dbReference>
<sequence>MTYLVTGGAGFIGSHLCETLLQRGERVIAFDNFNDYYSPERKRRNVAVLLKHPNFVLWEGDLRDPASLLALFEQHRPSHVAHLAGMANPRYSLQHPGLYSAVNVEGSVNVWQAAIKYGIQAFVQASTSSVYGLAPTPWHEELATDRPLSPYAATKKAAELLAYTFHYQTQIPTRVVRFFTVYGPKGRPDMTPTIFVEAMRKQEPIVLYNGGVDVYRDWTYVDDIVSGVIAVLDSDRAFDIFNLGNSTPVMLRSFIDTLQAITGLNAIIEAKPLSSADPPITFADTSKAQQLLGWKPTTDIEDGLERYWDWYKSEYDC</sequence>
<dbReference type="PANTHER" id="PTHR43574">
    <property type="entry name" value="EPIMERASE-RELATED"/>
    <property type="match status" value="1"/>
</dbReference>
<dbReference type="OrthoDB" id="9803061at2"/>
<dbReference type="SUPFAM" id="SSF51735">
    <property type="entry name" value="NAD(P)-binding Rossmann-fold domains"/>
    <property type="match status" value="1"/>
</dbReference>
<reference evidence="3 4" key="1">
    <citation type="submission" date="2015-07" db="EMBL/GenBank/DDBJ databases">
        <title>Whole genome sequence of Herpetosiphon geysericola DSM 7119.</title>
        <authorList>
            <person name="Hemp J."/>
            <person name="Ward L.M."/>
            <person name="Pace L.A."/>
            <person name="Fischer W.W."/>
        </authorList>
    </citation>
    <scope>NUCLEOTIDE SEQUENCE [LARGE SCALE GENOMIC DNA]</scope>
    <source>
        <strain evidence="3 4">DSM 7119</strain>
    </source>
</reference>
<dbReference type="InterPro" id="IPR016040">
    <property type="entry name" value="NAD(P)-bd_dom"/>
</dbReference>
<evidence type="ECO:0000313" key="4">
    <source>
        <dbReference type="Proteomes" id="UP000050277"/>
    </source>
</evidence>
<name>A0A0N8GT82_9CHLR</name>
<accession>A0A0N8GT82</accession>